<proteinExistence type="predicted"/>
<dbReference type="GO" id="GO:0003684">
    <property type="term" value="F:damaged DNA binding"/>
    <property type="evidence" value="ECO:0007669"/>
    <property type="project" value="TreeGrafter"/>
</dbReference>
<dbReference type="PANTHER" id="PTHR19306">
    <property type="entry name" value="STRUCTURAL MAINTENANCE OF CHROMOSOMES 5,6 SMC5, SMC6"/>
    <property type="match status" value="1"/>
</dbReference>
<feature type="region of interest" description="Disordered" evidence="12">
    <location>
        <begin position="1"/>
        <end position="66"/>
    </location>
</feature>
<feature type="coiled-coil region" evidence="11">
    <location>
        <begin position="378"/>
        <end position="425"/>
    </location>
</feature>
<evidence type="ECO:0000256" key="10">
    <source>
        <dbReference type="ARBA" id="ARBA00023242"/>
    </source>
</evidence>
<evidence type="ECO:0000256" key="9">
    <source>
        <dbReference type="ARBA" id="ARBA00023204"/>
    </source>
</evidence>
<dbReference type="GO" id="GO:0003697">
    <property type="term" value="F:single-stranded DNA binding"/>
    <property type="evidence" value="ECO:0007669"/>
    <property type="project" value="TreeGrafter"/>
</dbReference>
<feature type="coiled-coil region" evidence="11">
    <location>
        <begin position="595"/>
        <end position="629"/>
    </location>
</feature>
<comment type="subcellular location">
    <subcellularLocation>
        <location evidence="2">Chromosome</location>
    </subcellularLocation>
    <subcellularLocation>
        <location evidence="1">Nucleus</location>
    </subcellularLocation>
</comment>
<sequence>MPSTGQSNTTQTPSGRNPETRMVVNGGDRIARNGSPVNRETGRPRAKRPVSVSFRGDSPPSKRTHTAQDGVVAVVNGIQQNGAPPVANMLVPSSRAHNNSAIHSAVRAGKSRQNSRNLVVPPYNYYTTADVDARIASLVDDRVAALIDERVARVVDEKVTKLAEEKLAMIVKGNANTPNDEKLSELVEEKLRPLVDARLGQYQNLKDVQHDIVALNERCNAHDEFNEATLRDNQRGTKRFADLETRLGTLTTGLETVKAQVLADNISLKAVQRTVNSDRQSAAQLKHQMDILSAGFKKQAGANEDLSSMVQTVEKTAKQKIDDVEQRLESELRAVRQASTQTQQRMDELASKFRTYSNPTEDLVNKLQAADKKFDDAVQRLGSDLDKVRETAAEAQKNQVNAKELSRIQEKLQTIEKRVNDLANEAQKPSGPDAGPTEIRNKIGELEDRIKAAEKDFQTFCYDTVGGTMINPLQDALKALKTKVGDVEKKLETKLDSVELDDRVTGKVQSLLDPIQNDFAAVERLATDLGSRFDRLKIDKPTMLANQLAHQSSASTNSNNTAAMEEFNRRLGHMEQGQSRFVTPEGLQYELMAFGTRTESNLKELKNQLDALSMALRSLQTRYENISTETIYRQMLHTLQQNYPHAPNFLATLNRLSETVQNMTGEQTAHASQLAELRGQVDGLATSTRSGNGSTEREQATIAELRTLKTPIEEKLSALQLQLLVARLRSTTTRLPHIVAWEMILRELLNEGQLEQLLGQLPDPATLVREAGELADIVNKIEVRKENPELPASFPGLVKRVAENSDRTDEWESALSQGLRLLVGNLHFHIQDSNTKGLELEKGTEKGEERFENMDRRMKAVEGTAKTVGELQAEVHNLGAKGDSFEGSLDEMASSLKTVKAKVKELQALAPRMAAVEADSDKNDKAIKRQHASVEECKAWLEANQMDRGKVRDLLEYIAKDDVDPDLLRSLGLLD</sequence>
<evidence type="ECO:0000256" key="7">
    <source>
        <dbReference type="ARBA" id="ARBA00023054"/>
    </source>
</evidence>
<accession>A0A6A6UZJ3</accession>
<keyword evidence="3" id="KW-0158">Chromosome</keyword>
<protein>
    <submittedName>
        <fullName evidence="13">Uncharacterized protein</fullName>
    </submittedName>
</protein>
<evidence type="ECO:0000256" key="2">
    <source>
        <dbReference type="ARBA" id="ARBA00004286"/>
    </source>
</evidence>
<dbReference type="EMBL" id="MU006602">
    <property type="protein sequence ID" value="KAF2742956.1"/>
    <property type="molecule type" value="Genomic_DNA"/>
</dbReference>
<dbReference type="Gene3D" id="1.20.5.340">
    <property type="match status" value="1"/>
</dbReference>
<dbReference type="PANTHER" id="PTHR19306:SF6">
    <property type="entry name" value="STRUCTURAL MAINTENANCE OF CHROMOSOMES PROTEIN 6"/>
    <property type="match status" value="1"/>
</dbReference>
<keyword evidence="5" id="KW-0227">DNA damage</keyword>
<dbReference type="OrthoDB" id="3801531at2759"/>
<keyword evidence="4" id="KW-0547">Nucleotide-binding</keyword>
<gene>
    <name evidence="13" type="ORF">M011DRAFT_490207</name>
</gene>
<keyword evidence="8" id="KW-0233">DNA recombination</keyword>
<dbReference type="GO" id="GO:0030915">
    <property type="term" value="C:Smc5-Smc6 complex"/>
    <property type="evidence" value="ECO:0007669"/>
    <property type="project" value="TreeGrafter"/>
</dbReference>
<evidence type="ECO:0000313" key="14">
    <source>
        <dbReference type="Proteomes" id="UP000799440"/>
    </source>
</evidence>
<reference evidence="13" key="1">
    <citation type="journal article" date="2020" name="Stud. Mycol.">
        <title>101 Dothideomycetes genomes: a test case for predicting lifestyles and emergence of pathogens.</title>
        <authorList>
            <person name="Haridas S."/>
            <person name="Albert R."/>
            <person name="Binder M."/>
            <person name="Bloem J."/>
            <person name="Labutti K."/>
            <person name="Salamov A."/>
            <person name="Andreopoulos B."/>
            <person name="Baker S."/>
            <person name="Barry K."/>
            <person name="Bills G."/>
            <person name="Bluhm B."/>
            <person name="Cannon C."/>
            <person name="Castanera R."/>
            <person name="Culley D."/>
            <person name="Daum C."/>
            <person name="Ezra D."/>
            <person name="Gonzalez J."/>
            <person name="Henrissat B."/>
            <person name="Kuo A."/>
            <person name="Liang C."/>
            <person name="Lipzen A."/>
            <person name="Lutzoni F."/>
            <person name="Magnuson J."/>
            <person name="Mondo S."/>
            <person name="Nolan M."/>
            <person name="Ohm R."/>
            <person name="Pangilinan J."/>
            <person name="Park H.-J."/>
            <person name="Ramirez L."/>
            <person name="Alfaro M."/>
            <person name="Sun H."/>
            <person name="Tritt A."/>
            <person name="Yoshinaga Y."/>
            <person name="Zwiers L.-H."/>
            <person name="Turgeon B."/>
            <person name="Goodwin S."/>
            <person name="Spatafora J."/>
            <person name="Crous P."/>
            <person name="Grigoriev I."/>
        </authorList>
    </citation>
    <scope>NUCLEOTIDE SEQUENCE</scope>
    <source>
        <strain evidence="13">CBS 119925</strain>
    </source>
</reference>
<dbReference type="GO" id="GO:0035861">
    <property type="term" value="C:site of double-strand break"/>
    <property type="evidence" value="ECO:0007669"/>
    <property type="project" value="TreeGrafter"/>
</dbReference>
<evidence type="ECO:0000256" key="4">
    <source>
        <dbReference type="ARBA" id="ARBA00022741"/>
    </source>
</evidence>
<feature type="compositionally biased region" description="Polar residues" evidence="12">
    <location>
        <begin position="1"/>
        <end position="17"/>
    </location>
</feature>
<evidence type="ECO:0000256" key="3">
    <source>
        <dbReference type="ARBA" id="ARBA00022454"/>
    </source>
</evidence>
<evidence type="ECO:0000256" key="11">
    <source>
        <dbReference type="SAM" id="Coils"/>
    </source>
</evidence>
<evidence type="ECO:0000256" key="5">
    <source>
        <dbReference type="ARBA" id="ARBA00022763"/>
    </source>
</evidence>
<feature type="coiled-coil region" evidence="11">
    <location>
        <begin position="314"/>
        <end position="341"/>
    </location>
</feature>
<evidence type="ECO:0000256" key="1">
    <source>
        <dbReference type="ARBA" id="ARBA00004123"/>
    </source>
</evidence>
<evidence type="ECO:0000256" key="8">
    <source>
        <dbReference type="ARBA" id="ARBA00023172"/>
    </source>
</evidence>
<evidence type="ECO:0000313" key="13">
    <source>
        <dbReference type="EMBL" id="KAF2742956.1"/>
    </source>
</evidence>
<organism evidence="13 14">
    <name type="scientific">Sporormia fimetaria CBS 119925</name>
    <dbReference type="NCBI Taxonomy" id="1340428"/>
    <lineage>
        <taxon>Eukaryota</taxon>
        <taxon>Fungi</taxon>
        <taxon>Dikarya</taxon>
        <taxon>Ascomycota</taxon>
        <taxon>Pezizomycotina</taxon>
        <taxon>Dothideomycetes</taxon>
        <taxon>Pleosporomycetidae</taxon>
        <taxon>Pleosporales</taxon>
        <taxon>Sporormiaceae</taxon>
        <taxon>Sporormia</taxon>
    </lineage>
</organism>
<dbReference type="Proteomes" id="UP000799440">
    <property type="component" value="Unassembled WGS sequence"/>
</dbReference>
<dbReference type="GO" id="GO:0005634">
    <property type="term" value="C:nucleus"/>
    <property type="evidence" value="ECO:0007669"/>
    <property type="project" value="UniProtKB-SubCell"/>
</dbReference>
<keyword evidence="7 11" id="KW-0175">Coiled coil</keyword>
<dbReference type="GO" id="GO:0000724">
    <property type="term" value="P:double-strand break repair via homologous recombination"/>
    <property type="evidence" value="ECO:0007669"/>
    <property type="project" value="TreeGrafter"/>
</dbReference>
<keyword evidence="9" id="KW-0234">DNA repair</keyword>
<dbReference type="AlphaFoldDB" id="A0A6A6UZJ3"/>
<evidence type="ECO:0000256" key="12">
    <source>
        <dbReference type="SAM" id="MobiDB-lite"/>
    </source>
</evidence>
<keyword evidence="10" id="KW-0539">Nucleus</keyword>
<name>A0A6A6UZJ3_9PLEO</name>
<keyword evidence="14" id="KW-1185">Reference proteome</keyword>
<keyword evidence="6" id="KW-0067">ATP-binding</keyword>
<evidence type="ECO:0000256" key="6">
    <source>
        <dbReference type="ARBA" id="ARBA00022840"/>
    </source>
</evidence>
<dbReference type="GO" id="GO:0005524">
    <property type="term" value="F:ATP binding"/>
    <property type="evidence" value="ECO:0007669"/>
    <property type="project" value="UniProtKB-KW"/>
</dbReference>